<proteinExistence type="predicted"/>
<keyword evidence="3" id="KW-1185">Reference proteome</keyword>
<feature type="region of interest" description="Disordered" evidence="1">
    <location>
        <begin position="265"/>
        <end position="297"/>
    </location>
</feature>
<dbReference type="EMBL" id="JAJTJA010000011">
    <property type="protein sequence ID" value="KAH8691920.1"/>
    <property type="molecule type" value="Genomic_DNA"/>
</dbReference>
<evidence type="ECO:0000313" key="3">
    <source>
        <dbReference type="Proteomes" id="UP001201262"/>
    </source>
</evidence>
<evidence type="ECO:0000256" key="1">
    <source>
        <dbReference type="SAM" id="MobiDB-lite"/>
    </source>
</evidence>
<dbReference type="AlphaFoldDB" id="A0AAD4KHJ0"/>
<gene>
    <name evidence="2" type="ORF">BGW36DRAFT_362947</name>
</gene>
<dbReference type="GeneID" id="70244709"/>
<name>A0AAD4KHJ0_9EURO</name>
<evidence type="ECO:0008006" key="4">
    <source>
        <dbReference type="Google" id="ProtNLM"/>
    </source>
</evidence>
<sequence>MEYTTSRPVLPSCRDLLNIARPSSVRSSYQPYTIFPEAFLPQLSQPQNDSYALPNELRGNSLGQCSVESNTHPSATFWTTSLGQQESSDYENIRDWEAPSTLPSIDAIPLSNRATTFSIHSLLNQPNPEIPLLGLDTTQQQQILSQQRGSMEDGSRHSWCLPLSSPVNASSVDPIEVEGSHNGLQPPQCDEAITLDFDASHNTTLLQMAERCIGQRKCGTTQRRMIPSQEYNDNDLSLTRSIRSDIPLRRWHQSRQILPIQAAIPDPTLPYGTSQSSSPNPPYSNSPRHPRPRKISRVEGACEKCRRKKMKCTHHQSADKIETIPSLSLAASSPVKSAMNTQHAGFQGTQLEKRPCTTPADSTSKKRPRQTHVTAEEVLRLISEGRPKLDEYINSRQLRGVKKFPIKSYKKLTDFGEAENSGLDLLVGYTLELRYLMEQYHNEYLPMIFKCPVADIPEELPLGQGRLSTFRTWLHLPENFYAKLQIGESCWQMEKRTQNPGIWILIVPAILKLCRMHKHTFNELSTYKFIIETSSKYNEFAKGGVQIRRDKWKKEMRKI</sequence>
<dbReference type="Proteomes" id="UP001201262">
    <property type="component" value="Unassembled WGS sequence"/>
</dbReference>
<dbReference type="RefSeq" id="XP_046067917.1">
    <property type="nucleotide sequence ID" value="XM_046214422.1"/>
</dbReference>
<reference evidence="2" key="1">
    <citation type="submission" date="2021-12" db="EMBL/GenBank/DDBJ databases">
        <title>Convergent genome expansion in fungi linked to evolution of root-endophyte symbiosis.</title>
        <authorList>
            <consortium name="DOE Joint Genome Institute"/>
            <person name="Ke Y.-H."/>
            <person name="Bonito G."/>
            <person name="Liao H.-L."/>
            <person name="Looney B."/>
            <person name="Rojas-Flechas A."/>
            <person name="Nash J."/>
            <person name="Hameed K."/>
            <person name="Schadt C."/>
            <person name="Martin F."/>
            <person name="Crous P.W."/>
            <person name="Miettinen O."/>
            <person name="Magnuson J.K."/>
            <person name="Labbe J."/>
            <person name="Jacobson D."/>
            <person name="Doktycz M.J."/>
            <person name="Veneault-Fourrey C."/>
            <person name="Kuo A."/>
            <person name="Mondo S."/>
            <person name="Calhoun S."/>
            <person name="Riley R."/>
            <person name="Ohm R."/>
            <person name="LaButti K."/>
            <person name="Andreopoulos B."/>
            <person name="Pangilinan J."/>
            <person name="Nolan M."/>
            <person name="Tritt A."/>
            <person name="Clum A."/>
            <person name="Lipzen A."/>
            <person name="Daum C."/>
            <person name="Barry K."/>
            <person name="Grigoriev I.V."/>
            <person name="Vilgalys R."/>
        </authorList>
    </citation>
    <scope>NUCLEOTIDE SEQUENCE</scope>
    <source>
        <strain evidence="2">PMI_201</strain>
    </source>
</reference>
<feature type="region of interest" description="Disordered" evidence="1">
    <location>
        <begin position="342"/>
        <end position="372"/>
    </location>
</feature>
<protein>
    <recommendedName>
        <fullName evidence="4">Zn(2)-C6 fungal-type domain-containing protein</fullName>
    </recommendedName>
</protein>
<evidence type="ECO:0000313" key="2">
    <source>
        <dbReference type="EMBL" id="KAH8691920.1"/>
    </source>
</evidence>
<accession>A0AAD4KHJ0</accession>
<organism evidence="2 3">
    <name type="scientific">Talaromyces proteolyticus</name>
    <dbReference type="NCBI Taxonomy" id="1131652"/>
    <lineage>
        <taxon>Eukaryota</taxon>
        <taxon>Fungi</taxon>
        <taxon>Dikarya</taxon>
        <taxon>Ascomycota</taxon>
        <taxon>Pezizomycotina</taxon>
        <taxon>Eurotiomycetes</taxon>
        <taxon>Eurotiomycetidae</taxon>
        <taxon>Eurotiales</taxon>
        <taxon>Trichocomaceae</taxon>
        <taxon>Talaromyces</taxon>
        <taxon>Talaromyces sect. Bacilispori</taxon>
    </lineage>
</organism>
<comment type="caution">
    <text evidence="2">The sequence shown here is derived from an EMBL/GenBank/DDBJ whole genome shotgun (WGS) entry which is preliminary data.</text>
</comment>